<gene>
    <name evidence="1" type="ORF">CEXT_76111</name>
</gene>
<name>A0AAV4WBS8_CAEEX</name>
<evidence type="ECO:0000313" key="2">
    <source>
        <dbReference type="Proteomes" id="UP001054945"/>
    </source>
</evidence>
<reference evidence="1 2" key="1">
    <citation type="submission" date="2021-06" db="EMBL/GenBank/DDBJ databases">
        <title>Caerostris extrusa draft genome.</title>
        <authorList>
            <person name="Kono N."/>
            <person name="Arakawa K."/>
        </authorList>
    </citation>
    <scope>NUCLEOTIDE SEQUENCE [LARGE SCALE GENOMIC DNA]</scope>
</reference>
<accession>A0AAV4WBS8</accession>
<dbReference type="EMBL" id="BPLR01015920">
    <property type="protein sequence ID" value="GIY79678.1"/>
    <property type="molecule type" value="Genomic_DNA"/>
</dbReference>
<dbReference type="Proteomes" id="UP001054945">
    <property type="component" value="Unassembled WGS sequence"/>
</dbReference>
<proteinExistence type="predicted"/>
<protein>
    <submittedName>
        <fullName evidence="1">Uncharacterized protein</fullName>
    </submittedName>
</protein>
<dbReference type="AlphaFoldDB" id="A0AAV4WBS8"/>
<sequence>MVQKVTAGKRLYSCLGCLKASAARTLLTQHYPRDTRMLNRIHLGVENWLNTCEKLDKNSVGFVVEIWLRFKPVCQGKCQSSVVGRCPTFLSTPWRLSQAIAFEFA</sequence>
<comment type="caution">
    <text evidence="1">The sequence shown here is derived from an EMBL/GenBank/DDBJ whole genome shotgun (WGS) entry which is preliminary data.</text>
</comment>
<evidence type="ECO:0000313" key="1">
    <source>
        <dbReference type="EMBL" id="GIY79678.1"/>
    </source>
</evidence>
<organism evidence="1 2">
    <name type="scientific">Caerostris extrusa</name>
    <name type="common">Bark spider</name>
    <name type="synonym">Caerostris bankana</name>
    <dbReference type="NCBI Taxonomy" id="172846"/>
    <lineage>
        <taxon>Eukaryota</taxon>
        <taxon>Metazoa</taxon>
        <taxon>Ecdysozoa</taxon>
        <taxon>Arthropoda</taxon>
        <taxon>Chelicerata</taxon>
        <taxon>Arachnida</taxon>
        <taxon>Araneae</taxon>
        <taxon>Araneomorphae</taxon>
        <taxon>Entelegynae</taxon>
        <taxon>Araneoidea</taxon>
        <taxon>Araneidae</taxon>
        <taxon>Caerostris</taxon>
    </lineage>
</organism>
<keyword evidence="2" id="KW-1185">Reference proteome</keyword>